<keyword evidence="3" id="KW-1185">Reference proteome</keyword>
<evidence type="ECO:0000313" key="2">
    <source>
        <dbReference type="EMBL" id="THV03997.1"/>
    </source>
</evidence>
<dbReference type="Proteomes" id="UP000297245">
    <property type="component" value="Unassembled WGS sequence"/>
</dbReference>
<dbReference type="OrthoDB" id="5311491at2759"/>
<feature type="domain" description="AB hydrolase-1" evidence="1">
    <location>
        <begin position="32"/>
        <end position="182"/>
    </location>
</feature>
<sequence>MFDSQTYTLPNGINIFFTDSGAPPNSDDYTTVVVLHGSAFNGSTFDKIHDYAHKYNIRVVVWNRRDYRGSTELTDAEIDDLNKGKKSFLDMLAAQMADFLKLLIEKEKIPRVQNNAGGIALMGWSMGAASTMPFFADPAVIKPEIYEILEPYVKNLILLDPPATAIGYQEISTQKIYDPWYDPEYKTPAEQFQNFCSWVSSYYEHPDLESYPPVFNEHKGDMTNATITKWSKEEFDKFYDEKAAVRSEYGM</sequence>
<evidence type="ECO:0000259" key="1">
    <source>
        <dbReference type="Pfam" id="PF12697"/>
    </source>
</evidence>
<dbReference type="SUPFAM" id="SSF53474">
    <property type="entry name" value="alpha/beta-Hydrolases"/>
    <property type="match status" value="1"/>
</dbReference>
<evidence type="ECO:0000313" key="3">
    <source>
        <dbReference type="Proteomes" id="UP000297245"/>
    </source>
</evidence>
<dbReference type="AlphaFoldDB" id="A0A4S8MM86"/>
<dbReference type="Gene3D" id="3.40.50.1820">
    <property type="entry name" value="alpha/beta hydrolase"/>
    <property type="match status" value="1"/>
</dbReference>
<protein>
    <recommendedName>
        <fullName evidence="1">AB hydrolase-1 domain-containing protein</fullName>
    </recommendedName>
</protein>
<dbReference type="Pfam" id="PF12697">
    <property type="entry name" value="Abhydrolase_6"/>
    <property type="match status" value="1"/>
</dbReference>
<gene>
    <name evidence="2" type="ORF">K435DRAFT_650132</name>
</gene>
<name>A0A4S8MM86_DENBC</name>
<dbReference type="InterPro" id="IPR029058">
    <property type="entry name" value="AB_hydrolase_fold"/>
</dbReference>
<proteinExistence type="predicted"/>
<accession>A0A4S8MM86</accession>
<reference evidence="2 3" key="1">
    <citation type="journal article" date="2019" name="Nat. Ecol. Evol.">
        <title>Megaphylogeny resolves global patterns of mushroom evolution.</title>
        <authorList>
            <person name="Varga T."/>
            <person name="Krizsan K."/>
            <person name="Foldi C."/>
            <person name="Dima B."/>
            <person name="Sanchez-Garcia M."/>
            <person name="Sanchez-Ramirez S."/>
            <person name="Szollosi G.J."/>
            <person name="Szarkandi J.G."/>
            <person name="Papp V."/>
            <person name="Albert L."/>
            <person name="Andreopoulos W."/>
            <person name="Angelini C."/>
            <person name="Antonin V."/>
            <person name="Barry K.W."/>
            <person name="Bougher N.L."/>
            <person name="Buchanan P."/>
            <person name="Buyck B."/>
            <person name="Bense V."/>
            <person name="Catcheside P."/>
            <person name="Chovatia M."/>
            <person name="Cooper J."/>
            <person name="Damon W."/>
            <person name="Desjardin D."/>
            <person name="Finy P."/>
            <person name="Geml J."/>
            <person name="Haridas S."/>
            <person name="Hughes K."/>
            <person name="Justo A."/>
            <person name="Karasinski D."/>
            <person name="Kautmanova I."/>
            <person name="Kiss B."/>
            <person name="Kocsube S."/>
            <person name="Kotiranta H."/>
            <person name="LaButti K.M."/>
            <person name="Lechner B.E."/>
            <person name="Liimatainen K."/>
            <person name="Lipzen A."/>
            <person name="Lukacs Z."/>
            <person name="Mihaltcheva S."/>
            <person name="Morgado L.N."/>
            <person name="Niskanen T."/>
            <person name="Noordeloos M.E."/>
            <person name="Ohm R.A."/>
            <person name="Ortiz-Santana B."/>
            <person name="Ovrebo C."/>
            <person name="Racz N."/>
            <person name="Riley R."/>
            <person name="Savchenko A."/>
            <person name="Shiryaev A."/>
            <person name="Soop K."/>
            <person name="Spirin V."/>
            <person name="Szebenyi C."/>
            <person name="Tomsovsky M."/>
            <person name="Tulloss R.E."/>
            <person name="Uehling J."/>
            <person name="Grigoriev I.V."/>
            <person name="Vagvolgyi C."/>
            <person name="Papp T."/>
            <person name="Martin F.M."/>
            <person name="Miettinen O."/>
            <person name="Hibbett D.S."/>
            <person name="Nagy L.G."/>
        </authorList>
    </citation>
    <scope>NUCLEOTIDE SEQUENCE [LARGE SCALE GENOMIC DNA]</scope>
    <source>
        <strain evidence="2 3">CBS 962.96</strain>
    </source>
</reference>
<dbReference type="InterPro" id="IPR000073">
    <property type="entry name" value="AB_hydrolase_1"/>
</dbReference>
<dbReference type="EMBL" id="ML179061">
    <property type="protein sequence ID" value="THV03997.1"/>
    <property type="molecule type" value="Genomic_DNA"/>
</dbReference>
<organism evidence="2 3">
    <name type="scientific">Dendrothele bispora (strain CBS 962.96)</name>
    <dbReference type="NCBI Taxonomy" id="1314807"/>
    <lineage>
        <taxon>Eukaryota</taxon>
        <taxon>Fungi</taxon>
        <taxon>Dikarya</taxon>
        <taxon>Basidiomycota</taxon>
        <taxon>Agaricomycotina</taxon>
        <taxon>Agaricomycetes</taxon>
        <taxon>Agaricomycetidae</taxon>
        <taxon>Agaricales</taxon>
        <taxon>Agaricales incertae sedis</taxon>
        <taxon>Dendrothele</taxon>
    </lineage>
</organism>